<feature type="transmembrane region" description="Helical" evidence="1">
    <location>
        <begin position="53"/>
        <end position="74"/>
    </location>
</feature>
<reference evidence="2 3" key="1">
    <citation type="journal article" date="2016" name="Nat. Commun.">
        <title>Thousands of microbial genomes shed light on interconnected biogeochemical processes in an aquifer system.</title>
        <authorList>
            <person name="Anantharaman K."/>
            <person name="Brown C.T."/>
            <person name="Hug L.A."/>
            <person name="Sharon I."/>
            <person name="Castelle C.J."/>
            <person name="Probst A.J."/>
            <person name="Thomas B.C."/>
            <person name="Singh A."/>
            <person name="Wilkins M.J."/>
            <person name="Karaoz U."/>
            <person name="Brodie E.L."/>
            <person name="Williams K.H."/>
            <person name="Hubbard S.S."/>
            <person name="Banfield J.F."/>
        </authorList>
    </citation>
    <scope>NUCLEOTIDE SEQUENCE [LARGE SCALE GENOMIC DNA]</scope>
</reference>
<feature type="transmembrane region" description="Helical" evidence="1">
    <location>
        <begin position="29"/>
        <end position="47"/>
    </location>
</feature>
<sequence length="159" mass="16528">MEIFVNVVFSFLVACGLVMVFVPFVPALLYMLIVTTIFAAVGGFGVITVNNLIVLSAIVLISFLVDTLAGVIGARWGGASKKSIGFGILGLVTGLILLPPIGAIIGLFVGVFLSEIRSKNGEGALKAASGSLIGALAGMIINFFLALTFFILFIVFLAN</sequence>
<comment type="caution">
    <text evidence="2">The sequence shown here is derived from an EMBL/GenBank/DDBJ whole genome shotgun (WGS) entry which is preliminary data.</text>
</comment>
<dbReference type="InterPro" id="IPR007403">
    <property type="entry name" value="DUF456"/>
</dbReference>
<accession>A0A1G2MH58</accession>
<dbReference type="PANTHER" id="PTHR39165">
    <property type="entry name" value="IG HYPOTHETICAL 17883"/>
    <property type="match status" value="1"/>
</dbReference>
<proteinExistence type="predicted"/>
<keyword evidence="1" id="KW-0812">Transmembrane</keyword>
<keyword evidence="1" id="KW-0472">Membrane</keyword>
<dbReference type="Proteomes" id="UP000177130">
    <property type="component" value="Unassembled WGS sequence"/>
</dbReference>
<dbReference type="PANTHER" id="PTHR39165:SF1">
    <property type="entry name" value="DUF456 DOMAIN-CONTAINING PROTEIN"/>
    <property type="match status" value="1"/>
</dbReference>
<evidence type="ECO:0000313" key="2">
    <source>
        <dbReference type="EMBL" id="OHA22509.1"/>
    </source>
</evidence>
<name>A0A1G2MH58_9BACT</name>
<dbReference type="STRING" id="1802306.A3C72_00235"/>
<dbReference type="EMBL" id="MHRK01000052">
    <property type="protein sequence ID" value="OHA22509.1"/>
    <property type="molecule type" value="Genomic_DNA"/>
</dbReference>
<dbReference type="AlphaFoldDB" id="A0A1G2MH58"/>
<organism evidence="2 3">
    <name type="scientific">Candidatus Taylorbacteria bacterium RIFCSPHIGHO2_02_FULL_43_32b</name>
    <dbReference type="NCBI Taxonomy" id="1802306"/>
    <lineage>
        <taxon>Bacteria</taxon>
        <taxon>Candidatus Tayloriibacteriota</taxon>
    </lineage>
</organism>
<feature type="transmembrane region" description="Helical" evidence="1">
    <location>
        <begin position="86"/>
        <end position="113"/>
    </location>
</feature>
<gene>
    <name evidence="2" type="ORF">A3C72_00235</name>
</gene>
<protein>
    <recommendedName>
        <fullName evidence="4">DUF456 domain-containing protein</fullName>
    </recommendedName>
</protein>
<evidence type="ECO:0008006" key="4">
    <source>
        <dbReference type="Google" id="ProtNLM"/>
    </source>
</evidence>
<evidence type="ECO:0000313" key="3">
    <source>
        <dbReference type="Proteomes" id="UP000177130"/>
    </source>
</evidence>
<feature type="transmembrane region" description="Helical" evidence="1">
    <location>
        <begin position="133"/>
        <end position="158"/>
    </location>
</feature>
<feature type="transmembrane region" description="Helical" evidence="1">
    <location>
        <begin position="6"/>
        <end position="22"/>
    </location>
</feature>
<evidence type="ECO:0000256" key="1">
    <source>
        <dbReference type="SAM" id="Phobius"/>
    </source>
</evidence>
<keyword evidence="1" id="KW-1133">Transmembrane helix</keyword>
<dbReference type="Pfam" id="PF04306">
    <property type="entry name" value="DUF456"/>
    <property type="match status" value="1"/>
</dbReference>